<comment type="caution">
    <text evidence="3">The sequence shown here is derived from an EMBL/GenBank/DDBJ whole genome shotgun (WGS) entry which is preliminary data.</text>
</comment>
<keyword evidence="2" id="KW-0812">Transmembrane</keyword>
<gene>
    <name evidence="3" type="ORF">ENQ76_14110</name>
</gene>
<sequence length="314" mass="34906">MRRSDPHGVSPLVAAAVASMLLADPLSAQPRPDRPPPRVETGAATEDAIPDDWDVPPDTPATVDGGATLNPLLLQPVRDDTLGLEYQDRPAYFYALWLARQIDPQLLARHAADFRAARRAADPKYATRKPAEFPVFVDLFQHPQQYRGRPVTLHGYFRKLVEYDPGPNDLEIGKVYEGWIYTQDSQQNPAVVVFTKKPEGLPLGGDITEEVQLTGYFLKMYGYEARDTTRKAPLILAGEVRWMPARAANVRPPVPVGVYVALSGLAGLAVWGLWRTSRRRAAPLSRFNTPGRNFDEFPPQEFLGTDGPPVEPHH</sequence>
<keyword evidence="2" id="KW-0472">Membrane</keyword>
<reference evidence="3" key="1">
    <citation type="journal article" date="2020" name="mSystems">
        <title>Genome- and Community-Level Interaction Insights into Carbon Utilization and Element Cycling Functions of Hydrothermarchaeota in Hydrothermal Sediment.</title>
        <authorList>
            <person name="Zhou Z."/>
            <person name="Liu Y."/>
            <person name="Xu W."/>
            <person name="Pan J."/>
            <person name="Luo Z.H."/>
            <person name="Li M."/>
        </authorList>
    </citation>
    <scope>NUCLEOTIDE SEQUENCE [LARGE SCALE GENOMIC DNA]</scope>
    <source>
        <strain evidence="3">SpSt-339</strain>
    </source>
</reference>
<feature type="transmembrane region" description="Helical" evidence="2">
    <location>
        <begin position="256"/>
        <end position="274"/>
    </location>
</feature>
<evidence type="ECO:0000256" key="2">
    <source>
        <dbReference type="SAM" id="Phobius"/>
    </source>
</evidence>
<name>A0A7C2NYT2_9PLAN</name>
<protein>
    <submittedName>
        <fullName evidence="3">Uncharacterized protein</fullName>
    </submittedName>
</protein>
<dbReference type="EMBL" id="DSOK01000388">
    <property type="protein sequence ID" value="HEN16591.1"/>
    <property type="molecule type" value="Genomic_DNA"/>
</dbReference>
<dbReference type="AlphaFoldDB" id="A0A7C2NYT2"/>
<evidence type="ECO:0000313" key="3">
    <source>
        <dbReference type="EMBL" id="HEN16591.1"/>
    </source>
</evidence>
<proteinExistence type="predicted"/>
<accession>A0A7C2NYT2</accession>
<evidence type="ECO:0000256" key="1">
    <source>
        <dbReference type="SAM" id="MobiDB-lite"/>
    </source>
</evidence>
<feature type="region of interest" description="Disordered" evidence="1">
    <location>
        <begin position="24"/>
        <end position="56"/>
    </location>
</feature>
<organism evidence="3">
    <name type="scientific">Schlesneria paludicola</name>
    <dbReference type="NCBI Taxonomy" id="360056"/>
    <lineage>
        <taxon>Bacteria</taxon>
        <taxon>Pseudomonadati</taxon>
        <taxon>Planctomycetota</taxon>
        <taxon>Planctomycetia</taxon>
        <taxon>Planctomycetales</taxon>
        <taxon>Planctomycetaceae</taxon>
        <taxon>Schlesneria</taxon>
    </lineage>
</organism>
<feature type="region of interest" description="Disordered" evidence="1">
    <location>
        <begin position="290"/>
        <end position="314"/>
    </location>
</feature>
<keyword evidence="2" id="KW-1133">Transmembrane helix</keyword>